<dbReference type="PRINTS" id="PR00410">
    <property type="entry name" value="PHEHYDRXLASE"/>
</dbReference>
<dbReference type="InterPro" id="IPR001709">
    <property type="entry name" value="Flavoprot_Pyr_Nucl_cyt_Rdtase"/>
</dbReference>
<dbReference type="InterPro" id="IPR050353">
    <property type="entry name" value="PyrK_electron_transfer"/>
</dbReference>
<feature type="binding site" evidence="1">
    <location>
        <position position="251"/>
    </location>
    <ligand>
        <name>[2Fe-2S] cluster</name>
        <dbReference type="ChEBI" id="CHEBI:190135"/>
    </ligand>
</feature>
<evidence type="ECO:0000256" key="1">
    <source>
        <dbReference type="PIRSR" id="PIRSR006816-2"/>
    </source>
</evidence>
<dbReference type="AlphaFoldDB" id="A0A7T1AN28"/>
<dbReference type="InterPro" id="IPR017938">
    <property type="entry name" value="Riboflavin_synthase-like_b-brl"/>
</dbReference>
<dbReference type="PROSITE" id="PS51384">
    <property type="entry name" value="FAD_FR"/>
    <property type="match status" value="1"/>
</dbReference>
<dbReference type="PANTHER" id="PTHR43513:SF1">
    <property type="entry name" value="ANAEROBIC SULFITE REDUCTASE SUBUNIT B"/>
    <property type="match status" value="1"/>
</dbReference>
<dbReference type="CDD" id="cd06221">
    <property type="entry name" value="sulfite_reductase_like"/>
    <property type="match status" value="1"/>
</dbReference>
<dbReference type="Pfam" id="PF00175">
    <property type="entry name" value="NAD_binding_1"/>
    <property type="match status" value="1"/>
</dbReference>
<dbReference type="SUPFAM" id="SSF63380">
    <property type="entry name" value="Riboflavin synthase domain-like"/>
    <property type="match status" value="1"/>
</dbReference>
<dbReference type="InterPro" id="IPR039261">
    <property type="entry name" value="FNR_nucleotide-bd"/>
</dbReference>
<keyword evidence="1" id="KW-0411">Iron-sulfur</keyword>
<reference evidence="3 4" key="1">
    <citation type="journal article" date="2021" name="Nat. Commun.">
        <title>Isolation of a member of the candidate phylum Atribacteria reveals a unique cell membrane structure.</title>
        <authorList>
            <person name="Taiki K."/>
            <person name="Nobu M.K."/>
            <person name="Kusada H."/>
            <person name="Meng X.-Y."/>
            <person name="Hosoki N."/>
            <person name="Uematsu K."/>
            <person name="Yoshioka H."/>
            <person name="Kamagata Y."/>
            <person name="Tamaki H."/>
        </authorList>
    </citation>
    <scope>NUCLEOTIDE SEQUENCE [LARGE SCALE GENOMIC DNA]</scope>
    <source>
        <strain evidence="3 4">RT761</strain>
    </source>
</reference>
<comment type="cofactor">
    <cofactor evidence="1">
        <name>[2Fe-2S] cluster</name>
        <dbReference type="ChEBI" id="CHEBI:190135"/>
    </cofactor>
    <text evidence="1">Binds 1 [2Fe-2S] cluster per subunit.</text>
</comment>
<evidence type="ECO:0000313" key="3">
    <source>
        <dbReference type="EMBL" id="QPM68949.1"/>
    </source>
</evidence>
<feature type="binding site" evidence="1">
    <location>
        <position position="254"/>
    </location>
    <ligand>
        <name>[2Fe-2S] cluster</name>
        <dbReference type="ChEBI" id="CHEBI:190135"/>
    </ligand>
</feature>
<dbReference type="InterPro" id="IPR012165">
    <property type="entry name" value="Cyt_c3_hydrogenase_gsu"/>
</dbReference>
<dbReference type="InterPro" id="IPR017927">
    <property type="entry name" value="FAD-bd_FR_type"/>
</dbReference>
<accession>A0A7T1AN28</accession>
<dbReference type="GO" id="GO:0006221">
    <property type="term" value="P:pyrimidine nucleotide biosynthetic process"/>
    <property type="evidence" value="ECO:0007669"/>
    <property type="project" value="InterPro"/>
</dbReference>
<dbReference type="GO" id="GO:0051537">
    <property type="term" value="F:2 iron, 2 sulfur cluster binding"/>
    <property type="evidence" value="ECO:0007669"/>
    <property type="project" value="UniProtKB-KW"/>
</dbReference>
<feature type="domain" description="FAD-binding FR-type" evidence="2">
    <location>
        <begin position="11"/>
        <end position="107"/>
    </location>
</feature>
<dbReference type="GO" id="GO:0050660">
    <property type="term" value="F:flavin adenine dinucleotide binding"/>
    <property type="evidence" value="ECO:0007669"/>
    <property type="project" value="InterPro"/>
</dbReference>
<dbReference type="InterPro" id="IPR001433">
    <property type="entry name" value="OxRdtase_FAD/NAD-bd"/>
</dbReference>
<dbReference type="InterPro" id="IPR019480">
    <property type="entry name" value="Dihydroorotate_DH_Fe-S-bd"/>
</dbReference>
<feature type="binding site" evidence="1">
    <location>
        <position position="246"/>
    </location>
    <ligand>
        <name>[2Fe-2S] cluster</name>
        <dbReference type="ChEBI" id="CHEBI:190135"/>
    </ligand>
</feature>
<dbReference type="RefSeq" id="WP_218111440.1">
    <property type="nucleotide sequence ID" value="NZ_CP065383.1"/>
</dbReference>
<dbReference type="PANTHER" id="PTHR43513">
    <property type="entry name" value="DIHYDROOROTATE DEHYDROGENASE B (NAD(+)), ELECTRON TRANSFER SUBUNIT"/>
    <property type="match status" value="1"/>
</dbReference>
<sequence length="280" mass="31637">MAIDLENKNIYLPRLFRIMEIIPETSDIKTFRLDLEGENSSHLPGQFAELFVPGVGEAPISITSSPTQKGILEFSIKRTGLVTSAIHRLNSNDRLGIRGPYGNTFPISDLTGQNLLFIAGGIGLAPLRSLINYVLDTEKRNQFKKVIILYGARSPQDLVFKWELKKWQMRDDITFLLTVDRGDDQWKSTVGLVPNVLKENIQVNPLEWKSIICGPPIMIKFTIKALLEMGFQPPDIITTLEMRMKCGLGKCGRCNIGPYYVCKDGPVFTYQQLQNIPEEY</sequence>
<proteinExistence type="predicted"/>
<dbReference type="Proteomes" id="UP000594463">
    <property type="component" value="Chromosome"/>
</dbReference>
<dbReference type="PRINTS" id="PR00371">
    <property type="entry name" value="FPNCR"/>
</dbReference>
<dbReference type="Gene3D" id="3.40.50.80">
    <property type="entry name" value="Nucleotide-binding domain of ferredoxin-NADP reductase (FNR) module"/>
    <property type="match status" value="1"/>
</dbReference>
<evidence type="ECO:0000313" key="4">
    <source>
        <dbReference type="Proteomes" id="UP000594463"/>
    </source>
</evidence>
<keyword evidence="1" id="KW-0001">2Fe-2S</keyword>
<dbReference type="InterPro" id="IPR008333">
    <property type="entry name" value="Cbr1-like_FAD-bd_dom"/>
</dbReference>
<keyword evidence="1" id="KW-0479">Metal-binding</keyword>
<dbReference type="Gene3D" id="2.40.30.10">
    <property type="entry name" value="Translation factors"/>
    <property type="match status" value="1"/>
</dbReference>
<dbReference type="PIRSF" id="PIRSF006816">
    <property type="entry name" value="Cyc3_hyd_g"/>
    <property type="match status" value="1"/>
</dbReference>
<dbReference type="EMBL" id="CP065383">
    <property type="protein sequence ID" value="QPM68949.1"/>
    <property type="molecule type" value="Genomic_DNA"/>
</dbReference>
<keyword evidence="1" id="KW-0408">Iron</keyword>
<dbReference type="GO" id="GO:0046872">
    <property type="term" value="F:metal ion binding"/>
    <property type="evidence" value="ECO:0007669"/>
    <property type="project" value="UniProtKB-KW"/>
</dbReference>
<dbReference type="GO" id="GO:0016491">
    <property type="term" value="F:oxidoreductase activity"/>
    <property type="evidence" value="ECO:0007669"/>
    <property type="project" value="InterPro"/>
</dbReference>
<dbReference type="KEGG" id="alam:RT761_02176"/>
<feature type="binding site" evidence="1">
    <location>
        <position position="262"/>
    </location>
    <ligand>
        <name>[2Fe-2S] cluster</name>
        <dbReference type="ChEBI" id="CHEBI:190135"/>
    </ligand>
</feature>
<dbReference type="Pfam" id="PF10418">
    <property type="entry name" value="DHODB_Fe-S_bind"/>
    <property type="match status" value="1"/>
</dbReference>
<name>A0A7T1AN28_ATRLM</name>
<gene>
    <name evidence="3" type="primary">asrB</name>
    <name evidence="3" type="ORF">RT761_02176</name>
</gene>
<dbReference type="Pfam" id="PF00970">
    <property type="entry name" value="FAD_binding_6"/>
    <property type="match status" value="1"/>
</dbReference>
<keyword evidence="4" id="KW-1185">Reference proteome</keyword>
<evidence type="ECO:0000259" key="2">
    <source>
        <dbReference type="PROSITE" id="PS51384"/>
    </source>
</evidence>
<dbReference type="SUPFAM" id="SSF52343">
    <property type="entry name" value="Ferredoxin reductase-like, C-terminal NADP-linked domain"/>
    <property type="match status" value="1"/>
</dbReference>
<organism evidence="3 4">
    <name type="scientific">Atribacter laminatus</name>
    <dbReference type="NCBI Taxonomy" id="2847778"/>
    <lineage>
        <taxon>Bacteria</taxon>
        <taxon>Pseudomonadati</taxon>
        <taxon>Atribacterota</taxon>
        <taxon>Atribacteria</taxon>
        <taxon>Atribacterales</taxon>
        <taxon>Atribacteraceae</taxon>
        <taxon>Atribacter</taxon>
    </lineage>
</organism>
<protein>
    <submittedName>
        <fullName evidence="3">Anaerobic sulfite reductase subunit B</fullName>
    </submittedName>
</protein>